<protein>
    <submittedName>
        <fullName evidence="1">Uncharacterized protein</fullName>
    </submittedName>
</protein>
<organism evidence="1 2">
    <name type="scientific">Staurois parvus</name>
    <dbReference type="NCBI Taxonomy" id="386267"/>
    <lineage>
        <taxon>Eukaryota</taxon>
        <taxon>Metazoa</taxon>
        <taxon>Chordata</taxon>
        <taxon>Craniata</taxon>
        <taxon>Vertebrata</taxon>
        <taxon>Euteleostomi</taxon>
        <taxon>Amphibia</taxon>
        <taxon>Batrachia</taxon>
        <taxon>Anura</taxon>
        <taxon>Neobatrachia</taxon>
        <taxon>Ranoidea</taxon>
        <taxon>Ranidae</taxon>
        <taxon>Staurois</taxon>
    </lineage>
</organism>
<dbReference type="Proteomes" id="UP001162483">
    <property type="component" value="Unassembled WGS sequence"/>
</dbReference>
<sequence>MRKMRMRMRRRSRMKIRRIPVQQKEKFDSRRIRIFAYFGCANQIFPDQPAKVSLQRAPLFLTVL</sequence>
<name>A0ABN9GFH6_9NEOB</name>
<evidence type="ECO:0000313" key="2">
    <source>
        <dbReference type="Proteomes" id="UP001162483"/>
    </source>
</evidence>
<keyword evidence="2" id="KW-1185">Reference proteome</keyword>
<gene>
    <name evidence="1" type="ORF">SPARVUS_LOCUS14059492</name>
</gene>
<comment type="caution">
    <text evidence="1">The sequence shown here is derived from an EMBL/GenBank/DDBJ whole genome shotgun (WGS) entry which is preliminary data.</text>
</comment>
<evidence type="ECO:0000313" key="1">
    <source>
        <dbReference type="EMBL" id="CAI9608174.1"/>
    </source>
</evidence>
<accession>A0ABN9GFH6</accession>
<dbReference type="EMBL" id="CATNWA010018567">
    <property type="protein sequence ID" value="CAI9608174.1"/>
    <property type="molecule type" value="Genomic_DNA"/>
</dbReference>
<proteinExistence type="predicted"/>
<reference evidence="1" key="1">
    <citation type="submission" date="2023-05" db="EMBL/GenBank/DDBJ databases">
        <authorList>
            <person name="Stuckert A."/>
        </authorList>
    </citation>
    <scope>NUCLEOTIDE SEQUENCE</scope>
</reference>